<accession>A0A0A0I930</accession>
<feature type="binding site" evidence="8">
    <location>
        <position position="254"/>
    </location>
    <ligand>
        <name>glycerol</name>
        <dbReference type="ChEBI" id="CHEBI:17754"/>
    </ligand>
</feature>
<dbReference type="SUPFAM" id="SSF56796">
    <property type="entry name" value="Dehydroquinate synthase-like"/>
    <property type="match status" value="1"/>
</dbReference>
<keyword evidence="2" id="KW-0560">Oxidoreductase</keyword>
<reference evidence="11 12" key="1">
    <citation type="submission" date="2014-01" db="EMBL/GenBank/DDBJ databases">
        <title>Plasmidome dynamics in the species complex Clostridium novyi sensu lato converts strains of independent lineages into distinctly different pathogens.</title>
        <authorList>
            <person name="Skarin H."/>
            <person name="Segerman B."/>
        </authorList>
    </citation>
    <scope>NUCLEOTIDE SEQUENCE [LARGE SCALE GENOMIC DNA]</scope>
    <source>
        <strain evidence="11 12">4552</strain>
    </source>
</reference>
<dbReference type="EMBL" id="JENJ01000004">
    <property type="protein sequence ID" value="KGM97989.1"/>
    <property type="molecule type" value="Genomic_DNA"/>
</dbReference>
<keyword evidence="1 8" id="KW-0479">Metal-binding</keyword>
<evidence type="ECO:0000313" key="11">
    <source>
        <dbReference type="EMBL" id="KGM97989.1"/>
    </source>
</evidence>
<evidence type="ECO:0000259" key="10">
    <source>
        <dbReference type="Pfam" id="PF00465"/>
    </source>
</evidence>
<gene>
    <name evidence="11" type="ORF">Z968_01310</name>
</gene>
<dbReference type="GO" id="GO:0008888">
    <property type="term" value="F:glycerol dehydrogenase (NAD+) activity"/>
    <property type="evidence" value="ECO:0007669"/>
    <property type="project" value="UniProtKB-EC"/>
</dbReference>
<feature type="binding site" evidence="8">
    <location>
        <position position="272"/>
    </location>
    <ligand>
        <name>glycerol</name>
        <dbReference type="ChEBI" id="CHEBI:17754"/>
    </ligand>
</feature>
<feature type="binding site" evidence="9">
    <location>
        <position position="131"/>
    </location>
    <ligand>
        <name>NAD(+)</name>
        <dbReference type="ChEBI" id="CHEBI:57540"/>
    </ligand>
</feature>
<dbReference type="GO" id="GO:0005829">
    <property type="term" value="C:cytosol"/>
    <property type="evidence" value="ECO:0007669"/>
    <property type="project" value="TreeGrafter"/>
</dbReference>
<feature type="binding site" evidence="8">
    <location>
        <position position="171"/>
    </location>
    <ligand>
        <name>glycerol</name>
        <dbReference type="ChEBI" id="CHEBI:17754"/>
    </ligand>
</feature>
<dbReference type="PANTHER" id="PTHR43616">
    <property type="entry name" value="GLYCEROL DEHYDROGENASE"/>
    <property type="match status" value="1"/>
</dbReference>
<comment type="catalytic activity">
    <reaction evidence="7">
        <text>glycerol + NAD(+) = dihydroxyacetone + NADH + H(+)</text>
        <dbReference type="Rhea" id="RHEA:13769"/>
        <dbReference type="ChEBI" id="CHEBI:15378"/>
        <dbReference type="ChEBI" id="CHEBI:16016"/>
        <dbReference type="ChEBI" id="CHEBI:17754"/>
        <dbReference type="ChEBI" id="CHEBI:57540"/>
        <dbReference type="ChEBI" id="CHEBI:57945"/>
        <dbReference type="EC" id="1.1.1.6"/>
    </reaction>
</comment>
<feature type="binding site" evidence="9">
    <location>
        <begin position="94"/>
        <end position="98"/>
    </location>
    <ligand>
        <name>NAD(+)</name>
        <dbReference type="ChEBI" id="CHEBI:57540"/>
    </ligand>
</feature>
<dbReference type="InterPro" id="IPR001670">
    <property type="entry name" value="ADH_Fe/GldA"/>
</dbReference>
<evidence type="ECO:0000256" key="5">
    <source>
        <dbReference type="ARBA" id="ARBA00039147"/>
    </source>
</evidence>
<dbReference type="CDD" id="cd08171">
    <property type="entry name" value="GlyDH-like"/>
    <property type="match status" value="1"/>
</dbReference>
<feature type="binding site" evidence="9">
    <location>
        <position position="125"/>
    </location>
    <ligand>
        <name>NAD(+)</name>
        <dbReference type="ChEBI" id="CHEBI:57540"/>
    </ligand>
</feature>
<evidence type="ECO:0000256" key="1">
    <source>
        <dbReference type="ARBA" id="ARBA00022723"/>
    </source>
</evidence>
<dbReference type="InterPro" id="IPR016205">
    <property type="entry name" value="Glycerol_DH"/>
</dbReference>
<comment type="cofactor">
    <cofactor evidence="8">
        <name>Zn(2+)</name>
        <dbReference type="ChEBI" id="CHEBI:29105"/>
    </cofactor>
    <text evidence="8">Binds 1 zinc ion per subunit.</text>
</comment>
<protein>
    <recommendedName>
        <fullName evidence="6">Glycerol dehydrogenase</fullName>
        <ecNumber evidence="5">1.1.1.6</ecNumber>
    </recommendedName>
</protein>
<comment type="caution">
    <text evidence="11">The sequence shown here is derived from an EMBL/GenBank/DDBJ whole genome shotgun (WGS) entry which is preliminary data.</text>
</comment>
<dbReference type="EC" id="1.1.1.6" evidence="5"/>
<keyword evidence="8" id="KW-0862">Zinc</keyword>
<evidence type="ECO:0000256" key="6">
    <source>
        <dbReference type="ARBA" id="ARBA00040132"/>
    </source>
</evidence>
<dbReference type="Gene3D" id="3.40.50.1970">
    <property type="match status" value="1"/>
</dbReference>
<comment type="pathway">
    <text evidence="4">Polyol metabolism; glycerol fermentation; glycerone phosphate from glycerol (oxidative route): step 1/2.</text>
</comment>
<dbReference type="AlphaFoldDB" id="A0A0A0I930"/>
<evidence type="ECO:0000256" key="8">
    <source>
        <dbReference type="PIRSR" id="PIRSR000112-1"/>
    </source>
</evidence>
<evidence type="ECO:0000256" key="4">
    <source>
        <dbReference type="ARBA" id="ARBA00037918"/>
    </source>
</evidence>
<dbReference type="OrthoDB" id="5198708at2"/>
<dbReference type="Pfam" id="PF00465">
    <property type="entry name" value="Fe-ADH"/>
    <property type="match status" value="1"/>
</dbReference>
<dbReference type="Proteomes" id="UP000030012">
    <property type="component" value="Unassembled WGS sequence"/>
</dbReference>
<feature type="domain" description="Alcohol dehydrogenase iron-type/glycerol dehydrogenase GldA" evidence="10">
    <location>
        <begin position="10"/>
        <end position="134"/>
    </location>
</feature>
<dbReference type="Gene3D" id="1.20.1090.10">
    <property type="entry name" value="Dehydroquinate synthase-like - alpha domain"/>
    <property type="match status" value="1"/>
</dbReference>
<proteinExistence type="predicted"/>
<evidence type="ECO:0000256" key="7">
    <source>
        <dbReference type="ARBA" id="ARBA00049006"/>
    </source>
</evidence>
<keyword evidence="3 9" id="KW-0520">NAD</keyword>
<evidence type="ECO:0000313" key="12">
    <source>
        <dbReference type="Proteomes" id="UP000030012"/>
    </source>
</evidence>
<organism evidence="11 12">
    <name type="scientific">Clostridium novyi A str. 4552</name>
    <dbReference type="NCBI Taxonomy" id="1444289"/>
    <lineage>
        <taxon>Bacteria</taxon>
        <taxon>Bacillati</taxon>
        <taxon>Bacillota</taxon>
        <taxon>Clostridia</taxon>
        <taxon>Eubacteriales</taxon>
        <taxon>Clostridiaceae</taxon>
        <taxon>Clostridium</taxon>
    </lineage>
</organism>
<evidence type="ECO:0000256" key="2">
    <source>
        <dbReference type="ARBA" id="ARBA00023002"/>
    </source>
</evidence>
<name>A0A0A0I930_CLONO</name>
<dbReference type="GO" id="GO:0046872">
    <property type="term" value="F:metal ion binding"/>
    <property type="evidence" value="ECO:0007669"/>
    <property type="project" value="UniProtKB-KW"/>
</dbReference>
<dbReference type="RefSeq" id="WP_039252285.1">
    <property type="nucleotide sequence ID" value="NZ_JENJ01000004.1"/>
</dbReference>
<dbReference type="PANTHER" id="PTHR43616:SF5">
    <property type="entry name" value="GLYCEROL DEHYDROGENASE 1"/>
    <property type="match status" value="1"/>
</dbReference>
<sequence length="358" mass="39361">MKNKYTFLPSYSIGADAYKNIENVCTLYGNKAVLIGGKTALSKAESKVKSALPKEFKVLDTLWYGGEATFENAEMLAENENVQEADMVFAIGGGKAIDTCKSLCEDLNKPLFTFPTIAGTCAPVSAVSAMYYKNGVFRCARGYDKPPVHCFIDTKIIAEAPDVYLWAGIGDTLAKAYEPEFSTRNVQLDHANAVGVSLSVMCGEPLMHYGKKALEDCKQNKASKELEETILAIIVSTGLVSNYLDLDYNSAVAHAMCYGFTTLKQIEENHLHGEVVSYGVLVQLMLDNKLDVINKLVPFYKKIGLPTKLSDLDVSLDELDGVLEKAVSVPDLNSVAFKVHEYNLRKAVLELEKYSENK</sequence>
<evidence type="ECO:0000256" key="9">
    <source>
        <dbReference type="PIRSR" id="PIRSR000112-3"/>
    </source>
</evidence>
<dbReference type="PIRSF" id="PIRSF000112">
    <property type="entry name" value="Glycerol_dehydrogenase"/>
    <property type="match status" value="1"/>
</dbReference>
<evidence type="ECO:0000256" key="3">
    <source>
        <dbReference type="ARBA" id="ARBA00023027"/>
    </source>
</evidence>